<keyword evidence="6" id="KW-0282">Flagellum</keyword>
<dbReference type="PANTHER" id="PTHR30329:SF21">
    <property type="entry name" value="LIPOPROTEIN YIAD-RELATED"/>
    <property type="match status" value="1"/>
</dbReference>
<protein>
    <submittedName>
        <fullName evidence="6">Flagellar motor protein MotB</fullName>
    </submittedName>
</protein>
<gene>
    <name evidence="6" type="ORF">CWM47_12275</name>
</gene>
<dbReference type="InterPro" id="IPR006665">
    <property type="entry name" value="OmpA-like"/>
</dbReference>
<dbReference type="InterPro" id="IPR006664">
    <property type="entry name" value="OMP_bac"/>
</dbReference>
<dbReference type="GO" id="GO:0009279">
    <property type="term" value="C:cell outer membrane"/>
    <property type="evidence" value="ECO:0007669"/>
    <property type="project" value="UniProtKB-SubCell"/>
</dbReference>
<dbReference type="SUPFAM" id="SSF103088">
    <property type="entry name" value="OmpA-like"/>
    <property type="match status" value="1"/>
</dbReference>
<dbReference type="PROSITE" id="PS51123">
    <property type="entry name" value="OMPA_2"/>
    <property type="match status" value="1"/>
</dbReference>
<keyword evidence="7" id="KW-1185">Reference proteome</keyword>
<name>A0A2K8ZBL8_9BACT</name>
<keyword evidence="6" id="KW-0969">Cilium</keyword>
<evidence type="ECO:0000256" key="3">
    <source>
        <dbReference type="ARBA" id="ARBA00023237"/>
    </source>
</evidence>
<dbReference type="InterPro" id="IPR036737">
    <property type="entry name" value="OmpA-like_sf"/>
</dbReference>
<dbReference type="CDD" id="cd07185">
    <property type="entry name" value="OmpA_C-like"/>
    <property type="match status" value="1"/>
</dbReference>
<comment type="subcellular location">
    <subcellularLocation>
        <location evidence="1">Cell outer membrane</location>
    </subcellularLocation>
</comment>
<dbReference type="Gene3D" id="3.30.1330.60">
    <property type="entry name" value="OmpA-like domain"/>
    <property type="match status" value="1"/>
</dbReference>
<proteinExistence type="predicted"/>
<feature type="domain" description="OmpA-like" evidence="5">
    <location>
        <begin position="287"/>
        <end position="403"/>
    </location>
</feature>
<dbReference type="OrthoDB" id="911314at2"/>
<keyword evidence="2 4" id="KW-0472">Membrane</keyword>
<dbReference type="PANTHER" id="PTHR30329">
    <property type="entry name" value="STATOR ELEMENT OF FLAGELLAR MOTOR COMPLEX"/>
    <property type="match status" value="1"/>
</dbReference>
<evidence type="ECO:0000256" key="2">
    <source>
        <dbReference type="ARBA" id="ARBA00023136"/>
    </source>
</evidence>
<organism evidence="6 7">
    <name type="scientific">Spirosoma pollinicola</name>
    <dbReference type="NCBI Taxonomy" id="2057025"/>
    <lineage>
        <taxon>Bacteria</taxon>
        <taxon>Pseudomonadati</taxon>
        <taxon>Bacteroidota</taxon>
        <taxon>Cytophagia</taxon>
        <taxon>Cytophagales</taxon>
        <taxon>Cytophagaceae</taxon>
        <taxon>Spirosoma</taxon>
    </lineage>
</organism>
<evidence type="ECO:0000259" key="5">
    <source>
        <dbReference type="PROSITE" id="PS51123"/>
    </source>
</evidence>
<dbReference type="PRINTS" id="PR01021">
    <property type="entry name" value="OMPADOMAIN"/>
</dbReference>
<evidence type="ECO:0000256" key="4">
    <source>
        <dbReference type="PROSITE-ProRule" id="PRU00473"/>
    </source>
</evidence>
<keyword evidence="6" id="KW-0966">Cell projection</keyword>
<dbReference type="Proteomes" id="UP000232883">
    <property type="component" value="Chromosome"/>
</dbReference>
<accession>A0A2K8ZBL8</accession>
<evidence type="ECO:0000313" key="7">
    <source>
        <dbReference type="Proteomes" id="UP000232883"/>
    </source>
</evidence>
<dbReference type="EMBL" id="CP025096">
    <property type="protein sequence ID" value="AUD07278.1"/>
    <property type="molecule type" value="Genomic_DNA"/>
</dbReference>
<sequence length="403" mass="44100">MTLHSGKVLLILMACFLLVGSGHVRSQVIDYSRLKASGGRYKPTIATARPADSVRKNKPSLLTIKVFSVDISKPLASAVAVMTSRITNRTERIAITNGQLTRVFERPDNLSIEVNADGYKSAQRTMTIAVSPTGNRYEFDAQLDPAPISLTVWAVDSRTNKPIHDAHFTVSGKAGNTTLLLTPDSTTGVVKTELPGKGMYQLTSSASGYGDFTKSIKLDSMQSEARVILTRKKTPDVTKAQALPEAVVKSAKSTFVETPVAKPIIKAPTLSGSIQMPAVTNKPFGSVENGKPVQLKNVYFDQSLPILRSESFPELDQLVSMLAENPAMQIELRGHTDNQGDFDLNVKLSRDRCQAVIDYLVTKGIAKNRLSALGRGPIDPIAPNNNEENRRKNRRVEFIILYY</sequence>
<dbReference type="AlphaFoldDB" id="A0A2K8ZBL8"/>
<evidence type="ECO:0000313" key="6">
    <source>
        <dbReference type="EMBL" id="AUD07278.1"/>
    </source>
</evidence>
<keyword evidence="3" id="KW-0998">Cell outer membrane</keyword>
<evidence type="ECO:0000256" key="1">
    <source>
        <dbReference type="ARBA" id="ARBA00004442"/>
    </source>
</evidence>
<dbReference type="InterPro" id="IPR050330">
    <property type="entry name" value="Bact_OuterMem_StrucFunc"/>
</dbReference>
<dbReference type="KEGG" id="spir:CWM47_12275"/>
<reference evidence="6 7" key="1">
    <citation type="submission" date="2017-11" db="EMBL/GenBank/DDBJ databases">
        <title>Taxonomic description and genome sequences of Spirosoma HA7 sp. nov., isolated from pollen microhabitat of Corylus avellana.</title>
        <authorList>
            <person name="Ambika Manirajan B."/>
            <person name="Suarez C."/>
            <person name="Ratering S."/>
            <person name="Geissler-Plaum R."/>
            <person name="Cardinale M."/>
            <person name="Sylvia S."/>
        </authorList>
    </citation>
    <scope>NUCLEOTIDE SEQUENCE [LARGE SCALE GENOMIC DNA]</scope>
    <source>
        <strain evidence="6 7">HA7</strain>
    </source>
</reference>
<dbReference type="Pfam" id="PF00691">
    <property type="entry name" value="OmpA"/>
    <property type="match status" value="1"/>
</dbReference>